<dbReference type="PANTHER" id="PTHR43022:SF1">
    <property type="entry name" value="PROTEIN SMF"/>
    <property type="match status" value="1"/>
</dbReference>
<dbReference type="GO" id="GO:0009294">
    <property type="term" value="P:DNA-mediated transformation"/>
    <property type="evidence" value="ECO:0007669"/>
    <property type="project" value="InterPro"/>
</dbReference>
<evidence type="ECO:0000313" key="3">
    <source>
        <dbReference type="EMBL" id="TLS37352.1"/>
    </source>
</evidence>
<dbReference type="Proteomes" id="UP000308230">
    <property type="component" value="Unassembled WGS sequence"/>
</dbReference>
<dbReference type="NCBIfam" id="TIGR00732">
    <property type="entry name" value="dprA"/>
    <property type="match status" value="1"/>
</dbReference>
<proteinExistence type="inferred from homology"/>
<gene>
    <name evidence="3" type="primary">dprA</name>
    <name evidence="3" type="ORF">FCL54_09355</name>
</gene>
<comment type="caution">
    <text evidence="3">The sequence shown here is derived from an EMBL/GenBank/DDBJ whole genome shotgun (WGS) entry which is preliminary data.</text>
</comment>
<dbReference type="EMBL" id="SWLG01000006">
    <property type="protein sequence ID" value="TLS37352.1"/>
    <property type="molecule type" value="Genomic_DNA"/>
</dbReference>
<dbReference type="Pfam" id="PF02481">
    <property type="entry name" value="DNA_processg_A"/>
    <property type="match status" value="1"/>
</dbReference>
<accession>A0A5R9F139</accession>
<keyword evidence="4" id="KW-1185">Reference proteome</keyword>
<dbReference type="Gene3D" id="3.40.50.450">
    <property type="match status" value="1"/>
</dbReference>
<evidence type="ECO:0000259" key="2">
    <source>
        <dbReference type="Pfam" id="PF02481"/>
    </source>
</evidence>
<protein>
    <submittedName>
        <fullName evidence="3">DNA-protecting protein DprA</fullName>
    </submittedName>
</protein>
<evidence type="ECO:0000313" key="4">
    <source>
        <dbReference type="Proteomes" id="UP000308230"/>
    </source>
</evidence>
<sequence length="296" mass="33354">MENMEKRLLHIHGCRGAGWKTILSMIRDDPGLEQVFKMTVTDLKSRYRMSLQNASRFHLDLHLHSPEETFSFLLNKAITPLTVFDQEYPQWLKQIFDPPWVLYCKGDCSILSSNLMLSVVGTRKPHKDARKVVDRILSPIVKEGFTIVSGLAYGIDRLAHETAMQQNGRTIAVLGSGFDHIYPKENRHLAASIASSDLLLSEYPPGRQPARWQFPQRNRVISGLSQGTLIVEAKKKSGSLITADQALQQGRDVFAVPGSVMEENFEGSNWLIQQGAKLILNGEDILTELLLPYSRK</sequence>
<name>A0A5R9F139_9BACL</name>
<organism evidence="3 4">
    <name type="scientific">Exobacillus caeni</name>
    <dbReference type="NCBI Taxonomy" id="2574798"/>
    <lineage>
        <taxon>Bacteria</taxon>
        <taxon>Bacillati</taxon>
        <taxon>Bacillota</taxon>
        <taxon>Bacilli</taxon>
        <taxon>Bacillales</taxon>
        <taxon>Guptibacillaceae</taxon>
        <taxon>Exobacillus</taxon>
    </lineage>
</organism>
<comment type="similarity">
    <text evidence="1">Belongs to the DprA/Smf family.</text>
</comment>
<dbReference type="OrthoDB" id="9785707at2"/>
<reference evidence="3 4" key="1">
    <citation type="submission" date="2019-04" db="EMBL/GenBank/DDBJ databases">
        <title>Bacillus caeni sp. nov., a bacterium isolated from mangrove sediment.</title>
        <authorList>
            <person name="Huang H."/>
            <person name="Mo K."/>
            <person name="Hu Y."/>
        </authorList>
    </citation>
    <scope>NUCLEOTIDE SEQUENCE [LARGE SCALE GENOMIC DNA]</scope>
    <source>
        <strain evidence="3 4">HB172195</strain>
    </source>
</reference>
<dbReference type="AlphaFoldDB" id="A0A5R9F139"/>
<dbReference type="PANTHER" id="PTHR43022">
    <property type="entry name" value="PROTEIN SMF"/>
    <property type="match status" value="1"/>
</dbReference>
<feature type="domain" description="Smf/DprA SLOG" evidence="2">
    <location>
        <begin position="81"/>
        <end position="289"/>
    </location>
</feature>
<dbReference type="SUPFAM" id="SSF102405">
    <property type="entry name" value="MCP/YpsA-like"/>
    <property type="match status" value="1"/>
</dbReference>
<dbReference type="InterPro" id="IPR057666">
    <property type="entry name" value="DrpA_SLOG"/>
</dbReference>
<evidence type="ECO:0000256" key="1">
    <source>
        <dbReference type="ARBA" id="ARBA00006525"/>
    </source>
</evidence>
<dbReference type="InterPro" id="IPR003488">
    <property type="entry name" value="DprA"/>
</dbReference>